<organism evidence="1 2">
    <name type="scientific">Paraburkholderia rhynchosiae</name>
    <dbReference type="NCBI Taxonomy" id="487049"/>
    <lineage>
        <taxon>Bacteria</taxon>
        <taxon>Pseudomonadati</taxon>
        <taxon>Pseudomonadota</taxon>
        <taxon>Betaproteobacteria</taxon>
        <taxon>Burkholderiales</taxon>
        <taxon>Burkholderiaceae</taxon>
        <taxon>Paraburkholderia</taxon>
    </lineage>
</organism>
<name>A0A6J4ZNR3_9BURK</name>
<reference evidence="1 2" key="1">
    <citation type="submission" date="2020-04" db="EMBL/GenBank/DDBJ databases">
        <authorList>
            <person name="De Canck E."/>
        </authorList>
    </citation>
    <scope>NUCLEOTIDE SEQUENCE [LARGE SCALE GENOMIC DNA]</scope>
    <source>
        <strain evidence="1 2">LMG 27174</strain>
    </source>
</reference>
<dbReference type="Proteomes" id="UP000494205">
    <property type="component" value="Unassembled WGS sequence"/>
</dbReference>
<sequence length="91" mass="9895">MSRGHTNNPFTSFTPSNRIVTVDRSNFRVRTRCARDERHRQVVDMMGNASDASYSNGTLMLNLTESPVYVVSANAPVATANATAPAGYVAM</sequence>
<evidence type="ECO:0000313" key="2">
    <source>
        <dbReference type="Proteomes" id="UP000494205"/>
    </source>
</evidence>
<protein>
    <submittedName>
        <fullName evidence="1">Uncharacterized protein</fullName>
    </submittedName>
</protein>
<gene>
    <name evidence="1" type="ORF">LMG27174_00310</name>
</gene>
<accession>A0A6J4ZNR3</accession>
<evidence type="ECO:0000313" key="1">
    <source>
        <dbReference type="EMBL" id="CAB3638379.1"/>
    </source>
</evidence>
<proteinExistence type="predicted"/>
<dbReference type="EMBL" id="CADIJZ010000001">
    <property type="protein sequence ID" value="CAB3638379.1"/>
    <property type="molecule type" value="Genomic_DNA"/>
</dbReference>
<dbReference type="AlphaFoldDB" id="A0A6J4ZNR3"/>